<dbReference type="InterPro" id="IPR050181">
    <property type="entry name" value="Cold_shock_domain"/>
</dbReference>
<dbReference type="PIRSF" id="PIRSF002599">
    <property type="entry name" value="Cold_shock_A"/>
    <property type="match status" value="1"/>
</dbReference>
<dbReference type="InterPro" id="IPR011129">
    <property type="entry name" value="CSD"/>
</dbReference>
<dbReference type="GO" id="GO:0005737">
    <property type="term" value="C:cytoplasm"/>
    <property type="evidence" value="ECO:0007669"/>
    <property type="project" value="UniProtKB-SubCell"/>
</dbReference>
<comment type="subcellular location">
    <subcellularLocation>
        <location evidence="1">Cytoplasm</location>
    </subcellularLocation>
</comment>
<organism evidence="4">
    <name type="scientific">marine sediment metagenome</name>
    <dbReference type="NCBI Taxonomy" id="412755"/>
    <lineage>
        <taxon>unclassified sequences</taxon>
        <taxon>metagenomes</taxon>
        <taxon>ecological metagenomes</taxon>
    </lineage>
</organism>
<evidence type="ECO:0000259" key="3">
    <source>
        <dbReference type="PROSITE" id="PS51857"/>
    </source>
</evidence>
<dbReference type="PROSITE" id="PS51857">
    <property type="entry name" value="CSD_2"/>
    <property type="match status" value="1"/>
</dbReference>
<dbReference type="SUPFAM" id="SSF50249">
    <property type="entry name" value="Nucleic acid-binding proteins"/>
    <property type="match status" value="1"/>
</dbReference>
<protein>
    <recommendedName>
        <fullName evidence="3">CSD domain-containing protein</fullName>
    </recommendedName>
</protein>
<feature type="domain" description="CSD" evidence="3">
    <location>
        <begin position="6"/>
        <end position="71"/>
    </location>
</feature>
<dbReference type="PANTHER" id="PTHR11544">
    <property type="entry name" value="COLD SHOCK DOMAIN CONTAINING PROTEINS"/>
    <property type="match status" value="1"/>
</dbReference>
<proteinExistence type="predicted"/>
<evidence type="ECO:0000313" key="4">
    <source>
        <dbReference type="EMBL" id="GAH52742.1"/>
    </source>
</evidence>
<dbReference type="InterPro" id="IPR019844">
    <property type="entry name" value="CSD_CS"/>
</dbReference>
<accession>X1G669</accession>
<dbReference type="GO" id="GO:0003676">
    <property type="term" value="F:nucleic acid binding"/>
    <property type="evidence" value="ECO:0007669"/>
    <property type="project" value="InterPro"/>
</dbReference>
<comment type="caution">
    <text evidence="4">The sequence shown here is derived from an EMBL/GenBank/DDBJ whole genome shotgun (WGS) entry which is preliminary data.</text>
</comment>
<dbReference type="AlphaFoldDB" id="X1G669"/>
<keyword evidence="2" id="KW-0963">Cytoplasm</keyword>
<gene>
    <name evidence="4" type="ORF">S03H2_32011</name>
</gene>
<sequence>MSQEKVYRGTVRFYNQKKGYGFIDREDNKGDIFFHHTGLVDKDTYPQQNDQVEFEVEQGRKGKDQAIKVRRVK</sequence>
<dbReference type="CDD" id="cd04458">
    <property type="entry name" value="CSP_CDS"/>
    <property type="match status" value="1"/>
</dbReference>
<dbReference type="InterPro" id="IPR012156">
    <property type="entry name" value="Cold_shock_CspA"/>
</dbReference>
<dbReference type="SMART" id="SM00357">
    <property type="entry name" value="CSP"/>
    <property type="match status" value="1"/>
</dbReference>
<dbReference type="PROSITE" id="PS00352">
    <property type="entry name" value="CSD_1"/>
    <property type="match status" value="1"/>
</dbReference>
<evidence type="ECO:0000256" key="2">
    <source>
        <dbReference type="ARBA" id="ARBA00022490"/>
    </source>
</evidence>
<dbReference type="EMBL" id="BARU01019441">
    <property type="protein sequence ID" value="GAH52742.1"/>
    <property type="molecule type" value="Genomic_DNA"/>
</dbReference>
<reference evidence="4" key="1">
    <citation type="journal article" date="2014" name="Front. Microbiol.">
        <title>High frequency of phylogenetically diverse reductive dehalogenase-homologous genes in deep subseafloor sedimentary metagenomes.</title>
        <authorList>
            <person name="Kawai M."/>
            <person name="Futagami T."/>
            <person name="Toyoda A."/>
            <person name="Takaki Y."/>
            <person name="Nishi S."/>
            <person name="Hori S."/>
            <person name="Arai W."/>
            <person name="Tsubouchi T."/>
            <person name="Morono Y."/>
            <person name="Uchiyama I."/>
            <person name="Ito T."/>
            <person name="Fujiyama A."/>
            <person name="Inagaki F."/>
            <person name="Takami H."/>
        </authorList>
    </citation>
    <scope>NUCLEOTIDE SEQUENCE</scope>
    <source>
        <strain evidence="4">Expedition CK06-06</strain>
    </source>
</reference>
<dbReference type="InterPro" id="IPR002059">
    <property type="entry name" value="CSP_DNA-bd"/>
</dbReference>
<dbReference type="PRINTS" id="PR00050">
    <property type="entry name" value="COLDSHOCK"/>
</dbReference>
<dbReference type="InterPro" id="IPR012340">
    <property type="entry name" value="NA-bd_OB-fold"/>
</dbReference>
<dbReference type="Gene3D" id="2.40.50.140">
    <property type="entry name" value="Nucleic acid-binding proteins"/>
    <property type="match status" value="1"/>
</dbReference>
<dbReference type="Pfam" id="PF00313">
    <property type="entry name" value="CSD"/>
    <property type="match status" value="1"/>
</dbReference>
<evidence type="ECO:0000256" key="1">
    <source>
        <dbReference type="ARBA" id="ARBA00004496"/>
    </source>
</evidence>
<name>X1G669_9ZZZZ</name>